<dbReference type="AlphaFoldDB" id="A0A6I0FDP2"/>
<keyword evidence="2" id="KW-1185">Reference proteome</keyword>
<evidence type="ECO:0000313" key="1">
    <source>
        <dbReference type="EMBL" id="KAB3537376.1"/>
    </source>
</evidence>
<comment type="caution">
    <text evidence="1">The sequence shown here is derived from an EMBL/GenBank/DDBJ whole genome shotgun (WGS) entry which is preliminary data.</text>
</comment>
<dbReference type="InterPro" id="IPR014198">
    <property type="entry name" value="Spore_III_AB"/>
</dbReference>
<gene>
    <name evidence="1" type="ORF">F8154_03540</name>
</gene>
<protein>
    <submittedName>
        <fullName evidence="1">Sporulation protein</fullName>
    </submittedName>
</protein>
<evidence type="ECO:0000313" key="2">
    <source>
        <dbReference type="Proteomes" id="UP000432715"/>
    </source>
</evidence>
<dbReference type="Proteomes" id="UP000432715">
    <property type="component" value="Unassembled WGS sequence"/>
</dbReference>
<dbReference type="PIRSF" id="PIRSF021435">
    <property type="entry name" value="SpoIIIAB"/>
    <property type="match status" value="1"/>
</dbReference>
<organism evidence="1 2">
    <name type="scientific">Alkaliphilus pronyensis</name>
    <dbReference type="NCBI Taxonomy" id="1482732"/>
    <lineage>
        <taxon>Bacteria</taxon>
        <taxon>Bacillati</taxon>
        <taxon>Bacillota</taxon>
        <taxon>Clostridia</taxon>
        <taxon>Peptostreptococcales</taxon>
        <taxon>Natronincolaceae</taxon>
        <taxon>Alkaliphilus</taxon>
    </lineage>
</organism>
<sequence>MLIKVISSIVIIISFTLIGGIHANTYSNRTKLLSQLLISLQMLETEISYSATPLPILLSNIGKKSKEDIGSIFLKASEILSKKEGYTFSYLWSMILDSEGMALDLYPEDLEIFKQLGNNLGATDINNQIKHIRLIMEELRRNHEDAIIAEKRNVKLYKQLGLLAGFAIAIVLF</sequence>
<dbReference type="OrthoDB" id="1957909at2"/>
<reference evidence="1 2" key="1">
    <citation type="submission" date="2019-10" db="EMBL/GenBank/DDBJ databases">
        <title>Alkaliphilus serpentinus sp. nov. and Alkaliphilus pronyensis sp. nov., two novel anaerobic alkaliphilic species isolated from the serpentinized-hosted hydrothermal field of the Prony Bay (New Caledonia).</title>
        <authorList>
            <person name="Postec A."/>
        </authorList>
    </citation>
    <scope>NUCLEOTIDE SEQUENCE [LARGE SCALE GENOMIC DNA]</scope>
    <source>
        <strain evidence="1 2">LacV</strain>
    </source>
</reference>
<name>A0A6I0FDP2_9FIRM</name>
<dbReference type="Pfam" id="PF09548">
    <property type="entry name" value="Spore_III_AB"/>
    <property type="match status" value="1"/>
</dbReference>
<dbReference type="RefSeq" id="WP_151860208.1">
    <property type="nucleotide sequence ID" value="NZ_WBZC01000010.1"/>
</dbReference>
<accession>A0A6I0FDP2</accession>
<dbReference type="EMBL" id="WBZC01000010">
    <property type="protein sequence ID" value="KAB3537376.1"/>
    <property type="molecule type" value="Genomic_DNA"/>
</dbReference>
<proteinExistence type="predicted"/>